<evidence type="ECO:0008006" key="4">
    <source>
        <dbReference type="Google" id="ProtNLM"/>
    </source>
</evidence>
<dbReference type="RefSeq" id="WP_345459511.1">
    <property type="nucleotide sequence ID" value="NZ_BAABHF010000012.1"/>
</dbReference>
<comment type="caution">
    <text evidence="2">The sequence shown here is derived from an EMBL/GenBank/DDBJ whole genome shotgun (WGS) entry which is preliminary data.</text>
</comment>
<accession>A0ABP8PLI9</accession>
<dbReference type="PROSITE" id="PS51318">
    <property type="entry name" value="TAT"/>
    <property type="match status" value="1"/>
</dbReference>
<evidence type="ECO:0000313" key="3">
    <source>
        <dbReference type="Proteomes" id="UP001500503"/>
    </source>
</evidence>
<name>A0ABP8PLI9_9ACTN</name>
<sequence>MTENSAVPTDGHDRFQRLSRRRLLSMAGAVGLAAAGCASQGDGDAPAPDSSGPPSGAPSPRGVLAGNVNGALDRVNLAELQDVSAKWLRGFFPMPRADRSDPASQPSIRNLLTAGEHGYGTVLSLKFPYNHRPLPSPGGSAMDVEFRRLDKLLPAVMNKVDILAVGNEPFIETRAQDHGRLNAFYEALARHVIDYRNKHYGAKSKTRIYMGALNHLDLPAWRTPATERWMRFVRSTPAVDGVDIHPHLPTPHADRAYLDYILPRMRSDQRFLATEFSLVLFWKKHLSDAIPAGFAQRYRMRPGTPVWQVIRQSIDSPFPQQKWDDFLLACPWFAANKNFLRDQVKRFRATGRLAVAAYGMTQGSAMVQNFGPKSTPWLLNSLLCPYTVQRGQNGRPGENRTWADEFRALQTG</sequence>
<gene>
    <name evidence="2" type="ORF">GCM10023191_016580</name>
</gene>
<dbReference type="InterPro" id="IPR017853">
    <property type="entry name" value="GH"/>
</dbReference>
<proteinExistence type="predicted"/>
<feature type="compositionally biased region" description="Low complexity" evidence="1">
    <location>
        <begin position="36"/>
        <end position="60"/>
    </location>
</feature>
<dbReference type="InterPro" id="IPR006311">
    <property type="entry name" value="TAT_signal"/>
</dbReference>
<dbReference type="Proteomes" id="UP001500503">
    <property type="component" value="Unassembled WGS sequence"/>
</dbReference>
<dbReference type="SUPFAM" id="SSF51445">
    <property type="entry name" value="(Trans)glycosidases"/>
    <property type="match status" value="1"/>
</dbReference>
<evidence type="ECO:0000256" key="1">
    <source>
        <dbReference type="SAM" id="MobiDB-lite"/>
    </source>
</evidence>
<keyword evidence="3" id="KW-1185">Reference proteome</keyword>
<reference evidence="3" key="1">
    <citation type="journal article" date="2019" name="Int. J. Syst. Evol. Microbiol.">
        <title>The Global Catalogue of Microorganisms (GCM) 10K type strain sequencing project: providing services to taxonomists for standard genome sequencing and annotation.</title>
        <authorList>
            <consortium name="The Broad Institute Genomics Platform"/>
            <consortium name="The Broad Institute Genome Sequencing Center for Infectious Disease"/>
            <person name="Wu L."/>
            <person name="Ma J."/>
        </authorList>
    </citation>
    <scope>NUCLEOTIDE SEQUENCE [LARGE SCALE GENOMIC DNA]</scope>
    <source>
        <strain evidence="3">JCM 17933</strain>
    </source>
</reference>
<feature type="region of interest" description="Disordered" evidence="1">
    <location>
        <begin position="36"/>
        <end position="63"/>
    </location>
</feature>
<organism evidence="2 3">
    <name type="scientific">Actinoallomurus oryzae</name>
    <dbReference type="NCBI Taxonomy" id="502180"/>
    <lineage>
        <taxon>Bacteria</taxon>
        <taxon>Bacillati</taxon>
        <taxon>Actinomycetota</taxon>
        <taxon>Actinomycetes</taxon>
        <taxon>Streptosporangiales</taxon>
        <taxon>Thermomonosporaceae</taxon>
        <taxon>Actinoallomurus</taxon>
    </lineage>
</organism>
<dbReference type="EMBL" id="BAABHF010000012">
    <property type="protein sequence ID" value="GAA4487917.1"/>
    <property type="molecule type" value="Genomic_DNA"/>
</dbReference>
<evidence type="ECO:0000313" key="2">
    <source>
        <dbReference type="EMBL" id="GAA4487917.1"/>
    </source>
</evidence>
<protein>
    <recommendedName>
        <fullName evidence="4">Asl1-like glycosyl hydrolase catalytic domain-containing protein</fullName>
    </recommendedName>
</protein>